<dbReference type="Pfam" id="PF19458">
    <property type="entry name" value="DUF5995"/>
    <property type="match status" value="1"/>
</dbReference>
<reference evidence="2 3" key="1">
    <citation type="submission" date="2019-11" db="EMBL/GenBank/DDBJ databases">
        <title>Nocardia sp. nov. CT2-14 isolated from soil.</title>
        <authorList>
            <person name="Kanchanasin P."/>
            <person name="Tanasupawat S."/>
            <person name="Yuki M."/>
            <person name="Kudo T."/>
        </authorList>
    </citation>
    <scope>NUCLEOTIDE SEQUENCE [LARGE SCALE GENOMIC DNA]</scope>
    <source>
        <strain evidence="2 3">CT2-14</strain>
    </source>
</reference>
<evidence type="ECO:0000313" key="3">
    <source>
        <dbReference type="Proteomes" id="UP000432464"/>
    </source>
</evidence>
<name>A0A6I3KX70_9NOCA</name>
<comment type="caution">
    <text evidence="2">The sequence shown here is derived from an EMBL/GenBank/DDBJ whole genome shotgun (WGS) entry which is preliminary data.</text>
</comment>
<organism evidence="2 3">
    <name type="scientific">Nocardia aurantiaca</name>
    <dbReference type="NCBI Taxonomy" id="2675850"/>
    <lineage>
        <taxon>Bacteria</taxon>
        <taxon>Bacillati</taxon>
        <taxon>Actinomycetota</taxon>
        <taxon>Actinomycetes</taxon>
        <taxon>Mycobacteriales</taxon>
        <taxon>Nocardiaceae</taxon>
        <taxon>Nocardia</taxon>
    </lineage>
</organism>
<sequence>MTAAAVLAPATALADPPSTSECTTTLSPAENADIARLSDTSTLDDEDELARLQDAVAREHRITEIFERHADRRGTFASGLDTVEGAAVMPLQSDPRSFADPEYAHRISFDLLRRFLDNVHAEFSGGTPEPHWAHYFALAADCSASPARVALAGYDAHLVVDLPRAVAEAGSTPANAGDYFKIVANIAETGDLITDRTDRTYNAKMGPLWRFYFFGEGLDRVLGRGVATKPLLVASDLGANVTIFANGLALENPALTQVTAAEIELEHQTAEHAFDIVAQLDGI</sequence>
<evidence type="ECO:0000256" key="1">
    <source>
        <dbReference type="SAM" id="MobiDB-lite"/>
    </source>
</evidence>
<dbReference type="InterPro" id="IPR046037">
    <property type="entry name" value="DUF5995"/>
</dbReference>
<dbReference type="AlphaFoldDB" id="A0A6I3KX70"/>
<proteinExistence type="predicted"/>
<dbReference type="EMBL" id="WMBB01000005">
    <property type="protein sequence ID" value="MTE13468.1"/>
    <property type="molecule type" value="Genomic_DNA"/>
</dbReference>
<gene>
    <name evidence="2" type="ORF">GLP40_11870</name>
</gene>
<protein>
    <submittedName>
        <fullName evidence="2">Uncharacterized protein</fullName>
    </submittedName>
</protein>
<accession>A0A6I3KX70</accession>
<dbReference type="Proteomes" id="UP000432464">
    <property type="component" value="Unassembled WGS sequence"/>
</dbReference>
<feature type="region of interest" description="Disordered" evidence="1">
    <location>
        <begin position="1"/>
        <end position="25"/>
    </location>
</feature>
<evidence type="ECO:0000313" key="2">
    <source>
        <dbReference type="EMBL" id="MTE13468.1"/>
    </source>
</evidence>
<feature type="compositionally biased region" description="Low complexity" evidence="1">
    <location>
        <begin position="1"/>
        <end position="20"/>
    </location>
</feature>
<keyword evidence="3" id="KW-1185">Reference proteome</keyword>